<keyword evidence="8" id="KW-1185">Reference proteome</keyword>
<dbReference type="PANTHER" id="PTHR38099">
    <property type="entry name" value="LARGE RIBOSOMAL RNA SUBUNIT ACCUMULATION PROTEIN YCED"/>
    <property type="match status" value="1"/>
</dbReference>
<comment type="function">
    <text evidence="1">Plays a role in synthesis, processing and/or stability of 23S rRNA.</text>
</comment>
<evidence type="ECO:0000256" key="3">
    <source>
        <dbReference type="ARBA" id="ARBA00015716"/>
    </source>
</evidence>
<feature type="region of interest" description="Disordered" evidence="6">
    <location>
        <begin position="155"/>
        <end position="179"/>
    </location>
</feature>
<dbReference type="AlphaFoldDB" id="A0AAW8B1E1"/>
<evidence type="ECO:0000256" key="4">
    <source>
        <dbReference type="ARBA" id="ARBA00022517"/>
    </source>
</evidence>
<gene>
    <name evidence="7" type="ORF">Q8A57_00400</name>
</gene>
<evidence type="ECO:0000256" key="1">
    <source>
        <dbReference type="ARBA" id="ARBA00002868"/>
    </source>
</evidence>
<dbReference type="Pfam" id="PF02620">
    <property type="entry name" value="YceD"/>
    <property type="match status" value="1"/>
</dbReference>
<dbReference type="InterPro" id="IPR039255">
    <property type="entry name" value="YceD_bac"/>
</dbReference>
<dbReference type="InterPro" id="IPR003772">
    <property type="entry name" value="YceD"/>
</dbReference>
<proteinExistence type="inferred from homology"/>
<dbReference type="PANTHER" id="PTHR38099:SF1">
    <property type="entry name" value="LARGE RIBOSOMAL RNA SUBUNIT ACCUMULATION PROTEIN YCED"/>
    <property type="match status" value="1"/>
</dbReference>
<dbReference type="EMBL" id="JAUUUU010000001">
    <property type="protein sequence ID" value="MDP1519425.1"/>
    <property type="molecule type" value="Genomic_DNA"/>
</dbReference>
<evidence type="ECO:0000313" key="7">
    <source>
        <dbReference type="EMBL" id="MDP1519425.1"/>
    </source>
</evidence>
<dbReference type="GO" id="GO:0042254">
    <property type="term" value="P:ribosome biogenesis"/>
    <property type="evidence" value="ECO:0007669"/>
    <property type="project" value="UniProtKB-KW"/>
</dbReference>
<name>A0AAW8B1E1_9GAMM</name>
<accession>A0AAW8B1E1</accession>
<protein>
    <recommendedName>
        <fullName evidence="3">Large ribosomal RNA subunit accumulation protein YceD</fullName>
    </recommendedName>
    <alternativeName>
        <fullName evidence="5">23S rRNA accumulation protein YceD</fullName>
    </alternativeName>
</protein>
<evidence type="ECO:0000313" key="8">
    <source>
        <dbReference type="Proteomes" id="UP001178354"/>
    </source>
</evidence>
<keyword evidence="4" id="KW-0690">Ribosome biogenesis</keyword>
<sequence length="179" mass="19762">MTTPPQRSQLPRILDPRRLANQGEVLSGQVSAAHCERLRDAVLAINVPIQAELVFELAEQGRKVVAGHVDATVEVACQRCLQPMTLPLTVDFRLGIVWSEEEAKSLPKDLDPWVVEQETADLSAMVEDELLLALPFVTYHPQDTCQAETHVSAMEEPGASEKENPFSILEQLKNSGPDN</sequence>
<dbReference type="Proteomes" id="UP001178354">
    <property type="component" value="Unassembled WGS sequence"/>
</dbReference>
<reference evidence="7" key="2">
    <citation type="submission" date="2023-08" db="EMBL/GenBank/DDBJ databases">
        <authorList>
            <person name="Luo J."/>
        </authorList>
    </citation>
    <scope>NUCLEOTIDE SEQUENCE</scope>
    <source>
        <strain evidence="7">DSM 25064</strain>
    </source>
</reference>
<evidence type="ECO:0000256" key="5">
    <source>
        <dbReference type="ARBA" id="ARBA00031841"/>
    </source>
</evidence>
<evidence type="ECO:0000256" key="2">
    <source>
        <dbReference type="ARBA" id="ARBA00010740"/>
    </source>
</evidence>
<evidence type="ECO:0000256" key="6">
    <source>
        <dbReference type="SAM" id="MobiDB-lite"/>
    </source>
</evidence>
<reference evidence="7" key="1">
    <citation type="journal article" date="2010" name="Int. J. Syst. Evol. Microbiol.">
        <title>Porticoccus litoralis gen. nov., sp. nov., a gammaproteobacterium isolated from the Yellow Sea.</title>
        <authorList>
            <person name="Oh H.M."/>
            <person name="Kim H."/>
            <person name="Kim K.M."/>
            <person name="Min G.S."/>
            <person name="Cho J.C."/>
        </authorList>
    </citation>
    <scope>NUCLEOTIDE SEQUENCE</scope>
    <source>
        <strain evidence="7">DSM 25064</strain>
    </source>
</reference>
<comment type="similarity">
    <text evidence="2">Belongs to the DUF177 domain family.</text>
</comment>
<dbReference type="GO" id="GO:0005829">
    <property type="term" value="C:cytosol"/>
    <property type="evidence" value="ECO:0007669"/>
    <property type="project" value="TreeGrafter"/>
</dbReference>
<dbReference type="RefSeq" id="WP_305168941.1">
    <property type="nucleotide sequence ID" value="NZ_JAUUUU010000001.1"/>
</dbReference>
<comment type="caution">
    <text evidence="7">The sequence shown here is derived from an EMBL/GenBank/DDBJ whole genome shotgun (WGS) entry which is preliminary data.</text>
</comment>
<organism evidence="7 8">
    <name type="scientific">Porticoccus litoralis</name>
    <dbReference type="NCBI Taxonomy" id="434086"/>
    <lineage>
        <taxon>Bacteria</taxon>
        <taxon>Pseudomonadati</taxon>
        <taxon>Pseudomonadota</taxon>
        <taxon>Gammaproteobacteria</taxon>
        <taxon>Cellvibrionales</taxon>
        <taxon>Porticoccaceae</taxon>
        <taxon>Porticoccus</taxon>
    </lineage>
</organism>